<dbReference type="Pfam" id="PF00004">
    <property type="entry name" value="AAA"/>
    <property type="match status" value="1"/>
</dbReference>
<dbReference type="GO" id="GO:0016887">
    <property type="term" value="F:ATP hydrolysis activity"/>
    <property type="evidence" value="ECO:0007669"/>
    <property type="project" value="InterPro"/>
</dbReference>
<comment type="caution">
    <text evidence="3">The sequence shown here is derived from an EMBL/GenBank/DDBJ whole genome shotgun (WGS) entry which is preliminary data.</text>
</comment>
<protein>
    <recommendedName>
        <fullName evidence="2">AAA+ ATPase domain-containing protein</fullName>
    </recommendedName>
</protein>
<gene>
    <name evidence="3" type="ORF">CDV36_008149</name>
</gene>
<dbReference type="InterPro" id="IPR054289">
    <property type="entry name" value="DUF7025"/>
</dbReference>
<dbReference type="InterPro" id="IPR003593">
    <property type="entry name" value="AAA+_ATPase"/>
</dbReference>
<dbReference type="EMBL" id="NKUJ01000143">
    <property type="protein sequence ID" value="RMJ12197.1"/>
    <property type="molecule type" value="Genomic_DNA"/>
</dbReference>
<dbReference type="OrthoDB" id="10042665at2759"/>
<dbReference type="SMART" id="SM00382">
    <property type="entry name" value="AAA"/>
    <property type="match status" value="1"/>
</dbReference>
<dbReference type="InterPro" id="IPR027417">
    <property type="entry name" value="P-loop_NTPase"/>
</dbReference>
<feature type="domain" description="AAA+ ATPase" evidence="2">
    <location>
        <begin position="448"/>
        <end position="575"/>
    </location>
</feature>
<sequence>MDENLSSSLIFNNDQSFEAYLKDFTSSQLHATQEEADTICELADYDSILNSKGRPVPVLNGCSNVFSKDFGAQGGDLGGYAIVRTTSWDANGKKTGTETVIRSFIMKAALKAIVPAYKDLNIRFSHISFSDKPRHLFHFRNALYNYAQNLEADSVAQKHVTMLFMHLNQELADAVSAYTVNVEFAQMSRFLPSIDFPHLWTIFKQGELIYVSGAVAEDGVQMLMRFRSATCNCTCNSPMHRFHHSWKVEGECIDSNGKNLGRRAISVDVSYFDGLRNLIQLTALPLRFHPDQNNIVLQLAARGRKYVRLQGRNHHQYKGVARIFSEGQLLEPTPRSRFTLVDGRIMTDEETFYGDAPFSMDTLISLTSSLTNEDYLICRSHIRGFSFREAKWGYFDVDLVESIEFNTTIFKSILMIEDKYKNMLLSLVRGQEANSKVSFKDVIGGKGQGLVFLLHGGPGVGKTMTVESLAECCKRPLLRIDWSRLANADEGWEAALSKVLQLAHLWQAILLLEDADISQDQRTQSLPDRPSPATAYLRLLEYHQVILFLTTNQVNSFDPAFRSRIQLPIHYPPLSLQSRQTLWQIFLSKSSRTTTRMEDWRELSEEMAPEELNGREIRDVVRIAQASALGENNPIIMRHLQDALDVVKTFKEEFQEGCSASERPSALRNRKRRRQEIDGSYSEGDQE</sequence>
<evidence type="ECO:0000256" key="1">
    <source>
        <dbReference type="SAM" id="MobiDB-lite"/>
    </source>
</evidence>
<organism evidence="3 4">
    <name type="scientific">Fusarium kuroshium</name>
    <dbReference type="NCBI Taxonomy" id="2010991"/>
    <lineage>
        <taxon>Eukaryota</taxon>
        <taxon>Fungi</taxon>
        <taxon>Dikarya</taxon>
        <taxon>Ascomycota</taxon>
        <taxon>Pezizomycotina</taxon>
        <taxon>Sordariomycetes</taxon>
        <taxon>Hypocreomycetidae</taxon>
        <taxon>Hypocreales</taxon>
        <taxon>Nectriaceae</taxon>
        <taxon>Fusarium</taxon>
        <taxon>Fusarium solani species complex</taxon>
    </lineage>
</organism>
<evidence type="ECO:0000313" key="3">
    <source>
        <dbReference type="EMBL" id="RMJ12197.1"/>
    </source>
</evidence>
<dbReference type="CDD" id="cd19481">
    <property type="entry name" value="RecA-like_protease"/>
    <property type="match status" value="1"/>
</dbReference>
<dbReference type="Gene3D" id="3.40.50.300">
    <property type="entry name" value="P-loop containing nucleotide triphosphate hydrolases"/>
    <property type="match status" value="1"/>
</dbReference>
<proteinExistence type="predicted"/>
<keyword evidence="4" id="KW-1185">Reference proteome</keyword>
<reference evidence="3 4" key="1">
    <citation type="submission" date="2017-06" db="EMBL/GenBank/DDBJ databases">
        <title>Comparative genomic analysis of Ambrosia Fusariam Clade fungi.</title>
        <authorList>
            <person name="Stajich J.E."/>
            <person name="Carrillo J."/>
            <person name="Kijimoto T."/>
            <person name="Eskalen A."/>
            <person name="O'Donnell K."/>
            <person name="Kasson M."/>
        </authorList>
    </citation>
    <scope>NUCLEOTIDE SEQUENCE [LARGE SCALE GENOMIC DNA]</scope>
    <source>
        <strain evidence="3">UCR3666</strain>
    </source>
</reference>
<dbReference type="STRING" id="2010991.A0A3M2S3R4"/>
<name>A0A3M2S3R4_9HYPO</name>
<dbReference type="Proteomes" id="UP000277212">
    <property type="component" value="Unassembled WGS sequence"/>
</dbReference>
<dbReference type="Pfam" id="PF22942">
    <property type="entry name" value="DUF7025"/>
    <property type="match status" value="1"/>
</dbReference>
<dbReference type="PANTHER" id="PTHR46411:SF3">
    <property type="entry name" value="AAA+ ATPASE DOMAIN-CONTAINING PROTEIN"/>
    <property type="match status" value="1"/>
</dbReference>
<dbReference type="AlphaFoldDB" id="A0A3M2S3R4"/>
<dbReference type="InterPro" id="IPR003959">
    <property type="entry name" value="ATPase_AAA_core"/>
</dbReference>
<accession>A0A3M2S3R4</accession>
<dbReference type="PANTHER" id="PTHR46411">
    <property type="entry name" value="FAMILY ATPASE, PUTATIVE-RELATED"/>
    <property type="match status" value="1"/>
</dbReference>
<evidence type="ECO:0000259" key="2">
    <source>
        <dbReference type="SMART" id="SM00382"/>
    </source>
</evidence>
<dbReference type="GO" id="GO:0005524">
    <property type="term" value="F:ATP binding"/>
    <property type="evidence" value="ECO:0007669"/>
    <property type="project" value="InterPro"/>
</dbReference>
<evidence type="ECO:0000313" key="4">
    <source>
        <dbReference type="Proteomes" id="UP000277212"/>
    </source>
</evidence>
<feature type="region of interest" description="Disordered" evidence="1">
    <location>
        <begin position="658"/>
        <end position="687"/>
    </location>
</feature>
<dbReference type="SUPFAM" id="SSF52540">
    <property type="entry name" value="P-loop containing nucleoside triphosphate hydrolases"/>
    <property type="match status" value="1"/>
</dbReference>